<dbReference type="PANTHER" id="PTHR21011:SF1">
    <property type="entry name" value="SMALL RIBOSOMAL SUBUNIT PROTEIN BS6M"/>
    <property type="match status" value="1"/>
</dbReference>
<dbReference type="GO" id="GO:0005840">
    <property type="term" value="C:ribosome"/>
    <property type="evidence" value="ECO:0007669"/>
    <property type="project" value="UniProtKB-KW"/>
</dbReference>
<keyword evidence="3" id="KW-0699">rRNA-binding</keyword>
<dbReference type="SUPFAM" id="SSF54995">
    <property type="entry name" value="Ribosomal protein S6"/>
    <property type="match status" value="1"/>
</dbReference>
<dbReference type="EMBL" id="MHMG01000025">
    <property type="protein sequence ID" value="OGZ23119.1"/>
    <property type="molecule type" value="Genomic_DNA"/>
</dbReference>
<reference evidence="4 5" key="1">
    <citation type="journal article" date="2016" name="Nat. Commun.">
        <title>Thousands of microbial genomes shed light on interconnected biogeochemical processes in an aquifer system.</title>
        <authorList>
            <person name="Anantharaman K."/>
            <person name="Brown C.T."/>
            <person name="Hug L.A."/>
            <person name="Sharon I."/>
            <person name="Castelle C.J."/>
            <person name="Probst A.J."/>
            <person name="Thomas B.C."/>
            <person name="Singh A."/>
            <person name="Wilkins M.J."/>
            <person name="Karaoz U."/>
            <person name="Brodie E.L."/>
            <person name="Williams K.H."/>
            <person name="Hubbard S.S."/>
            <person name="Banfield J.F."/>
        </authorList>
    </citation>
    <scope>NUCLEOTIDE SEQUENCE [LARGE SCALE GENOMIC DNA]</scope>
</reference>
<dbReference type="GO" id="GO:0003735">
    <property type="term" value="F:structural constituent of ribosome"/>
    <property type="evidence" value="ECO:0007669"/>
    <property type="project" value="InterPro"/>
</dbReference>
<protein>
    <recommendedName>
        <fullName evidence="2 3">Small ribosomal subunit protein bS6</fullName>
    </recommendedName>
</protein>
<dbReference type="Gene3D" id="3.30.70.60">
    <property type="match status" value="1"/>
</dbReference>
<evidence type="ECO:0000256" key="3">
    <source>
        <dbReference type="HAMAP-Rule" id="MF_00360"/>
    </source>
</evidence>
<keyword evidence="3" id="KW-0694">RNA-binding</keyword>
<dbReference type="GO" id="GO:0006412">
    <property type="term" value="P:translation"/>
    <property type="evidence" value="ECO:0007669"/>
    <property type="project" value="UniProtKB-UniRule"/>
</dbReference>
<dbReference type="Proteomes" id="UP000176406">
    <property type="component" value="Unassembled WGS sequence"/>
</dbReference>
<keyword evidence="3" id="KW-0689">Ribosomal protein</keyword>
<comment type="similarity">
    <text evidence="1 3">Belongs to the bacterial ribosomal protein bS6 family.</text>
</comment>
<dbReference type="InterPro" id="IPR000529">
    <property type="entry name" value="Ribosomal_bS6"/>
</dbReference>
<dbReference type="InterPro" id="IPR014717">
    <property type="entry name" value="Transl_elong_EF1B/ribsomal_bS6"/>
</dbReference>
<dbReference type="GO" id="GO:1990904">
    <property type="term" value="C:ribonucleoprotein complex"/>
    <property type="evidence" value="ECO:0007669"/>
    <property type="project" value="UniProtKB-KW"/>
</dbReference>
<dbReference type="InterPro" id="IPR020814">
    <property type="entry name" value="Ribosomal_S6_plastid/chlpt"/>
</dbReference>
<comment type="caution">
    <text evidence="4">The sequence shown here is derived from an EMBL/GenBank/DDBJ whole genome shotgun (WGS) entry which is preliminary data.</text>
</comment>
<name>A0A1G2EBM8_9BACT</name>
<dbReference type="GO" id="GO:0070181">
    <property type="term" value="F:small ribosomal subunit rRNA binding"/>
    <property type="evidence" value="ECO:0007669"/>
    <property type="project" value="TreeGrafter"/>
</dbReference>
<organism evidence="4 5">
    <name type="scientific">Candidatus Nealsonbacteria bacterium RIFCSPLOWO2_01_FULL_41_9</name>
    <dbReference type="NCBI Taxonomy" id="1801671"/>
    <lineage>
        <taxon>Bacteria</taxon>
        <taxon>Candidatus Nealsoniibacteriota</taxon>
    </lineage>
</organism>
<evidence type="ECO:0000256" key="1">
    <source>
        <dbReference type="ARBA" id="ARBA00009512"/>
    </source>
</evidence>
<dbReference type="Pfam" id="PF01250">
    <property type="entry name" value="Ribosomal_S6"/>
    <property type="match status" value="1"/>
</dbReference>
<evidence type="ECO:0000313" key="4">
    <source>
        <dbReference type="EMBL" id="OGZ23119.1"/>
    </source>
</evidence>
<sequence length="137" mass="16043">MKYYELSYIISATLPEEELKGLKERIISALQGQNGLLIEDNNFGKKRTAYMKGKEKPGLLFSLSFEINPEQLSDFEKKLKLENQILRYSVSIKKQQRLFRERTRIMPSTSQEIERKTQPKVEMADIEKKLEEILGKT</sequence>
<dbReference type="HAMAP" id="MF_00360">
    <property type="entry name" value="Ribosomal_bS6"/>
    <property type="match status" value="1"/>
</dbReference>
<dbReference type="GO" id="GO:0005737">
    <property type="term" value="C:cytoplasm"/>
    <property type="evidence" value="ECO:0007669"/>
    <property type="project" value="UniProtKB-ARBA"/>
</dbReference>
<accession>A0A1G2EBM8</accession>
<evidence type="ECO:0000313" key="5">
    <source>
        <dbReference type="Proteomes" id="UP000176406"/>
    </source>
</evidence>
<dbReference type="InterPro" id="IPR035980">
    <property type="entry name" value="Ribosomal_bS6_sf"/>
</dbReference>
<proteinExistence type="inferred from homology"/>
<gene>
    <name evidence="3" type="primary">rpsF</name>
    <name evidence="4" type="ORF">A3A08_00250</name>
</gene>
<evidence type="ECO:0000256" key="2">
    <source>
        <dbReference type="ARBA" id="ARBA00035294"/>
    </source>
</evidence>
<comment type="function">
    <text evidence="3">Binds together with bS18 to 16S ribosomal RNA.</text>
</comment>
<dbReference type="CDD" id="cd00473">
    <property type="entry name" value="bS6"/>
    <property type="match status" value="1"/>
</dbReference>
<dbReference type="AlphaFoldDB" id="A0A1G2EBM8"/>
<dbReference type="PANTHER" id="PTHR21011">
    <property type="entry name" value="MITOCHONDRIAL 28S RIBOSOMAL PROTEIN S6"/>
    <property type="match status" value="1"/>
</dbReference>
<keyword evidence="3" id="KW-0687">Ribonucleoprotein</keyword>